<dbReference type="InterPro" id="IPR013785">
    <property type="entry name" value="Aldolase_TIM"/>
</dbReference>
<dbReference type="NCBIfam" id="NF009239">
    <property type="entry name" value="PRK12595.1"/>
    <property type="match status" value="1"/>
</dbReference>
<dbReference type="EMBL" id="QKSB01000013">
    <property type="protein sequence ID" value="PZE15994.1"/>
    <property type="molecule type" value="Genomic_DNA"/>
</dbReference>
<dbReference type="Gene3D" id="3.20.20.70">
    <property type="entry name" value="Aldolase class I"/>
    <property type="match status" value="1"/>
</dbReference>
<dbReference type="PANTHER" id="PTHR43018:SF2">
    <property type="entry name" value="PHOSPHO-2-DEHYDRO-3-DEOXYHEPTONATE ALDOLASE"/>
    <property type="match status" value="1"/>
</dbReference>
<keyword evidence="4" id="KW-1185">Reference proteome</keyword>
<accession>A0A2W1MXA6</accession>
<evidence type="ECO:0000256" key="1">
    <source>
        <dbReference type="ARBA" id="ARBA00022679"/>
    </source>
</evidence>
<dbReference type="RefSeq" id="WP_111064356.1">
    <property type="nucleotide sequence ID" value="NZ_JBHUCU010000020.1"/>
</dbReference>
<comment type="caution">
    <text evidence="3">The sequence shown here is derived from an EMBL/GenBank/DDBJ whole genome shotgun (WGS) entry which is preliminary data.</text>
</comment>
<dbReference type="Pfam" id="PF00793">
    <property type="entry name" value="DAHP_synth_1"/>
    <property type="match status" value="1"/>
</dbReference>
<dbReference type="OrthoDB" id="9776934at2"/>
<gene>
    <name evidence="3" type="primary">aroF</name>
    <name evidence="3" type="ORF">DNU06_15210</name>
</gene>
<dbReference type="Proteomes" id="UP000249248">
    <property type="component" value="Unassembled WGS sequence"/>
</dbReference>
<dbReference type="GO" id="GO:0016832">
    <property type="term" value="F:aldehyde-lyase activity"/>
    <property type="evidence" value="ECO:0007669"/>
    <property type="project" value="InterPro"/>
</dbReference>
<evidence type="ECO:0000313" key="4">
    <source>
        <dbReference type="Proteomes" id="UP000249248"/>
    </source>
</evidence>
<evidence type="ECO:0000259" key="2">
    <source>
        <dbReference type="Pfam" id="PF00793"/>
    </source>
</evidence>
<name>A0A2W1MXA6_9FLAO</name>
<feature type="domain" description="DAHP synthetase I/KDSA" evidence="2">
    <location>
        <begin position="79"/>
        <end position="316"/>
    </location>
</feature>
<dbReference type="SUPFAM" id="SSF51569">
    <property type="entry name" value="Aldolase"/>
    <property type="match status" value="1"/>
</dbReference>
<dbReference type="NCBIfam" id="NF006421">
    <property type="entry name" value="PRK08673.1"/>
    <property type="match status" value="1"/>
</dbReference>
<dbReference type="InterPro" id="IPR006218">
    <property type="entry name" value="DAHP1/KDSA"/>
</dbReference>
<proteinExistence type="predicted"/>
<dbReference type="GO" id="GO:0009073">
    <property type="term" value="P:aromatic amino acid family biosynthetic process"/>
    <property type="evidence" value="ECO:0007669"/>
    <property type="project" value="InterPro"/>
</dbReference>
<dbReference type="GO" id="GO:0016740">
    <property type="term" value="F:transferase activity"/>
    <property type="evidence" value="ECO:0007669"/>
    <property type="project" value="UniProtKB-KW"/>
</dbReference>
<dbReference type="AlphaFoldDB" id="A0A2W1MXA6"/>
<reference evidence="3 4" key="1">
    <citation type="submission" date="2018-06" db="EMBL/GenBank/DDBJ databases">
        <title>The draft genome sequence of Crocinitomix sp. SM1701.</title>
        <authorList>
            <person name="Zhang X."/>
        </authorList>
    </citation>
    <scope>NUCLEOTIDE SEQUENCE [LARGE SCALE GENOMIC DNA]</scope>
    <source>
        <strain evidence="3 4">SM1701</strain>
    </source>
</reference>
<dbReference type="PANTHER" id="PTHR43018">
    <property type="entry name" value="PHOSPHO-2-DEHYDRO-3-DEOXYHEPTONATE ALDOLASE"/>
    <property type="match status" value="1"/>
</dbReference>
<dbReference type="InterPro" id="IPR052899">
    <property type="entry name" value="Class-I_DAHP_synthase"/>
</dbReference>
<sequence length="332" mass="36640">MIIHLKKEIGNTKANEIAIKTNSFIVEKRDFFVLISSSSLKEVPSEFREHVLDSYVFKDDMQLASREYQKETRTIQFGNVKIGGNTNNTIMIAGPCSVESESQIQASSALLKSHNLTMLRGGCYKPRTSPYSFQGLGFNGLQLLDKMRNQHGLAIITEVRDATHVHEVIEHSDIIQIGAKAMYDQGILRACAKTHKPVMIKRGFGSTLQETVQCAEFVLSGGNDNVAICERGLRTFENKTRFTLDLCGVAYLKEYTNLPVILDPSHAMGHAYGVPDLTRACMAMGVDGLIIEVHPDPSVAKSDASQQLNHDQFNALMQSLPAIGNAVGRKLV</sequence>
<evidence type="ECO:0000313" key="3">
    <source>
        <dbReference type="EMBL" id="PZE15994.1"/>
    </source>
</evidence>
<keyword evidence="1" id="KW-0808">Transferase</keyword>
<protein>
    <submittedName>
        <fullName evidence="3">3-deoxy-7-phosphoheptulonate synthase</fullName>
    </submittedName>
</protein>
<dbReference type="NCBIfam" id="TIGR01361">
    <property type="entry name" value="DAHP_synth_Bsub"/>
    <property type="match status" value="1"/>
</dbReference>
<organism evidence="3 4">
    <name type="scientific">Putridiphycobacter roseus</name>
    <dbReference type="NCBI Taxonomy" id="2219161"/>
    <lineage>
        <taxon>Bacteria</taxon>
        <taxon>Pseudomonadati</taxon>
        <taxon>Bacteroidota</taxon>
        <taxon>Flavobacteriia</taxon>
        <taxon>Flavobacteriales</taxon>
        <taxon>Crocinitomicaceae</taxon>
        <taxon>Putridiphycobacter</taxon>
    </lineage>
</organism>
<dbReference type="InterPro" id="IPR006268">
    <property type="entry name" value="DAHP_syn_2"/>
</dbReference>